<dbReference type="SMART" id="SM00421">
    <property type="entry name" value="HTH_LUXR"/>
    <property type="match status" value="1"/>
</dbReference>
<dbReference type="GO" id="GO:0006355">
    <property type="term" value="P:regulation of DNA-templated transcription"/>
    <property type="evidence" value="ECO:0007669"/>
    <property type="project" value="InterPro"/>
</dbReference>
<reference evidence="2 3" key="1">
    <citation type="submission" date="2016-10" db="EMBL/GenBank/DDBJ databases">
        <title>Genome of airborne Acinetobacter sp. 5-2Ac02 in the hospital environment: Species near to Acinetobacter towneri.</title>
        <authorList>
            <person name="Barbosa B."/>
            <person name="Fernandez-Garcia L."/>
            <person name="Gato E."/>
            <person name="Leao R."/>
            <person name="Albano R."/>
            <person name="Fernandez B."/>
            <person name="Fernandez-Cuenca F."/>
            <person name="Marques E."/>
            <person name="Tomas M."/>
        </authorList>
    </citation>
    <scope>NUCLEOTIDE SEQUENCE [LARGE SCALE GENOMIC DNA]</scope>
    <source>
        <strain evidence="2 3">5-2Ac02</strain>
    </source>
</reference>
<evidence type="ECO:0000259" key="1">
    <source>
        <dbReference type="SMART" id="SM00421"/>
    </source>
</evidence>
<evidence type="ECO:0000313" key="3">
    <source>
        <dbReference type="Proteomes" id="UP000186931"/>
    </source>
</evidence>
<dbReference type="eggNOG" id="COG2771">
    <property type="taxonomic scope" value="Bacteria"/>
</dbReference>
<dbReference type="Proteomes" id="UP000186931">
    <property type="component" value="Unassembled WGS sequence"/>
</dbReference>
<gene>
    <name evidence="2" type="ORF">BJN41_03940</name>
</gene>
<dbReference type="EMBL" id="MKQS01000007">
    <property type="protein sequence ID" value="OFE43882.1"/>
    <property type="molecule type" value="Genomic_DNA"/>
</dbReference>
<sequence length="383" mass="43808">MDNREHEIIGSIYDAAVDVNLWPQVIEKIVQYTDSKTAIFTALDQFSPSYEFLFSHNIPDEALHAYRDERIRVIDMQLHRVLWENLGVGQVASSDLSHYGENPESDEYIFYERCLNPTGISYISAVLLDQGSHRWAVLGLHRAPDVAPYQQKELDFLKHLGVHLRRALQIHRQFSLVKQENLSLYSVLDHLKTGVILLDHKLSLTYSNPLAQSMLEHDSCLDLDLYNRLKTHAYDQSRLDQLLHSALLGQSALSADVGGVLSLSDAKGQQLMLTIVPCSKLKNMQHQNAGQHQIAVFLTDKHQHYALSKAYLQQAYQLSKREFELCELLLNGRKLEEIAEHCGVTLSSVRTYFKNIYEKTQCNSQIELMHLLMGCTIHFEHIG</sequence>
<organism evidence="2 3">
    <name type="scientific">Acinetobacter towneri</name>
    <dbReference type="NCBI Taxonomy" id="202956"/>
    <lineage>
        <taxon>Bacteria</taxon>
        <taxon>Pseudomonadati</taxon>
        <taxon>Pseudomonadota</taxon>
        <taxon>Gammaproteobacteria</taxon>
        <taxon>Moraxellales</taxon>
        <taxon>Moraxellaceae</taxon>
        <taxon>Acinetobacter</taxon>
    </lineage>
</organism>
<dbReference type="SUPFAM" id="SSF55781">
    <property type="entry name" value="GAF domain-like"/>
    <property type="match status" value="1"/>
</dbReference>
<dbReference type="GO" id="GO:0003677">
    <property type="term" value="F:DNA binding"/>
    <property type="evidence" value="ECO:0007669"/>
    <property type="project" value="InterPro"/>
</dbReference>
<dbReference type="Pfam" id="PF00196">
    <property type="entry name" value="GerE"/>
    <property type="match status" value="1"/>
</dbReference>
<comment type="caution">
    <text evidence="2">The sequence shown here is derived from an EMBL/GenBank/DDBJ whole genome shotgun (WGS) entry which is preliminary data.</text>
</comment>
<evidence type="ECO:0000313" key="2">
    <source>
        <dbReference type="EMBL" id="OFE43882.1"/>
    </source>
</evidence>
<dbReference type="InterPro" id="IPR016032">
    <property type="entry name" value="Sig_transdc_resp-reg_C-effctor"/>
</dbReference>
<protein>
    <submittedName>
        <fullName evidence="2">Helix-turn-helix transcriptional regulator</fullName>
    </submittedName>
</protein>
<dbReference type="InterPro" id="IPR000792">
    <property type="entry name" value="Tscrpt_reg_LuxR_C"/>
</dbReference>
<name>A0A1E8E2H9_9GAMM</name>
<dbReference type="AlphaFoldDB" id="A0A1E8E2H9"/>
<dbReference type="RefSeq" id="WP_070153915.1">
    <property type="nucleotide sequence ID" value="NZ_MKQS01000007.1"/>
</dbReference>
<accession>A0A1E8E2H9</accession>
<feature type="domain" description="HTH luxR-type" evidence="1">
    <location>
        <begin position="315"/>
        <end position="372"/>
    </location>
</feature>
<dbReference type="Gene3D" id="1.10.10.10">
    <property type="entry name" value="Winged helix-like DNA-binding domain superfamily/Winged helix DNA-binding domain"/>
    <property type="match status" value="1"/>
</dbReference>
<dbReference type="STRING" id="202956.BJN41_03940"/>
<proteinExistence type="predicted"/>
<dbReference type="SUPFAM" id="SSF46894">
    <property type="entry name" value="C-terminal effector domain of the bipartite response regulators"/>
    <property type="match status" value="1"/>
</dbReference>
<dbReference type="InterPro" id="IPR036388">
    <property type="entry name" value="WH-like_DNA-bd_sf"/>
</dbReference>